<name>A0A5E6RLS9_PSEFL</name>
<accession>A0A5E6RLS9</accession>
<dbReference type="RefSeq" id="WP_150649900.1">
    <property type="nucleotide sequence ID" value="NZ_CABVHJ010000004.1"/>
</dbReference>
<evidence type="ECO:0000256" key="1">
    <source>
        <dbReference type="SAM" id="MobiDB-lite"/>
    </source>
</evidence>
<protein>
    <recommendedName>
        <fullName evidence="5">Lipoprotein</fullName>
    </recommendedName>
</protein>
<evidence type="ECO:0000313" key="4">
    <source>
        <dbReference type="Proteomes" id="UP000327167"/>
    </source>
</evidence>
<keyword evidence="2" id="KW-0732">Signal</keyword>
<feature type="signal peptide" evidence="2">
    <location>
        <begin position="1"/>
        <end position="23"/>
    </location>
</feature>
<evidence type="ECO:0000313" key="3">
    <source>
        <dbReference type="EMBL" id="VVM65038.1"/>
    </source>
</evidence>
<proteinExistence type="predicted"/>
<organism evidence="3 4">
    <name type="scientific">Pseudomonas fluorescens</name>
    <dbReference type="NCBI Taxonomy" id="294"/>
    <lineage>
        <taxon>Bacteria</taxon>
        <taxon>Pseudomonadati</taxon>
        <taxon>Pseudomonadota</taxon>
        <taxon>Gammaproteobacteria</taxon>
        <taxon>Pseudomonadales</taxon>
        <taxon>Pseudomonadaceae</taxon>
        <taxon>Pseudomonas</taxon>
    </lineage>
</organism>
<dbReference type="EMBL" id="CABVHJ010000004">
    <property type="protein sequence ID" value="VVM65038.1"/>
    <property type="molecule type" value="Genomic_DNA"/>
</dbReference>
<evidence type="ECO:0000256" key="2">
    <source>
        <dbReference type="SAM" id="SignalP"/>
    </source>
</evidence>
<dbReference type="PROSITE" id="PS51257">
    <property type="entry name" value="PROKAR_LIPOPROTEIN"/>
    <property type="match status" value="1"/>
</dbReference>
<sequence length="120" mass="12907" precursor="true">MEAKRLICFFPLMLTGCLLVAQADTVPPDGQVDVAPAQAPTANSGTPPELSVSVRNNHDGPVNVFQQRTKIVLQKGDVWNSDYSKGVISVTTANTESTIKYVISEGRSTRCATDLCLIVQ</sequence>
<evidence type="ECO:0008006" key="5">
    <source>
        <dbReference type="Google" id="ProtNLM"/>
    </source>
</evidence>
<feature type="region of interest" description="Disordered" evidence="1">
    <location>
        <begin position="31"/>
        <end position="50"/>
    </location>
</feature>
<feature type="chain" id="PRO_5022800284" description="Lipoprotein" evidence="2">
    <location>
        <begin position="24"/>
        <end position="120"/>
    </location>
</feature>
<gene>
    <name evidence="3" type="ORF">PS655_01502</name>
</gene>
<dbReference type="Proteomes" id="UP000327167">
    <property type="component" value="Unassembled WGS sequence"/>
</dbReference>
<dbReference type="AlphaFoldDB" id="A0A5E6RLS9"/>
<reference evidence="3 4" key="1">
    <citation type="submission" date="2019-09" db="EMBL/GenBank/DDBJ databases">
        <authorList>
            <person name="Chandra G."/>
            <person name="Truman W A."/>
        </authorList>
    </citation>
    <scope>NUCLEOTIDE SEQUENCE [LARGE SCALE GENOMIC DNA]</scope>
    <source>
        <strain evidence="3">PS655</strain>
    </source>
</reference>